<feature type="region of interest" description="Disordered" evidence="4">
    <location>
        <begin position="448"/>
        <end position="477"/>
    </location>
</feature>
<feature type="region of interest" description="Disordered" evidence="4">
    <location>
        <begin position="287"/>
        <end position="309"/>
    </location>
</feature>
<comment type="subcellular location">
    <subcellularLocation>
        <location evidence="1">Membrane</location>
        <topology evidence="1">Peripheral membrane protein</topology>
    </subcellularLocation>
</comment>
<dbReference type="EMBL" id="JACMRX010000005">
    <property type="protein sequence ID" value="KAF7989446.1"/>
    <property type="molecule type" value="Genomic_DNA"/>
</dbReference>
<evidence type="ECO:0000256" key="2">
    <source>
        <dbReference type="ARBA" id="ARBA00022553"/>
    </source>
</evidence>
<feature type="compositionally biased region" description="Low complexity" evidence="4">
    <location>
        <begin position="287"/>
        <end position="299"/>
    </location>
</feature>
<dbReference type="OrthoDB" id="10068192at2759"/>
<feature type="compositionally biased region" description="Low complexity" evidence="4">
    <location>
        <begin position="498"/>
        <end position="519"/>
    </location>
</feature>
<evidence type="ECO:0000256" key="3">
    <source>
        <dbReference type="ARBA" id="ARBA00023136"/>
    </source>
</evidence>
<evidence type="ECO:0000256" key="4">
    <source>
        <dbReference type="SAM" id="MobiDB-lite"/>
    </source>
</evidence>
<proteinExistence type="predicted"/>
<dbReference type="GO" id="GO:0016020">
    <property type="term" value="C:membrane"/>
    <property type="evidence" value="ECO:0007669"/>
    <property type="project" value="UniProtKB-SubCell"/>
</dbReference>
<evidence type="ECO:0000256" key="1">
    <source>
        <dbReference type="ARBA" id="ARBA00004170"/>
    </source>
</evidence>
<sequence>MSEKCKECGCDCKTCYKHEKLGKRNSDIHLHAEIENLHRTLAEKNNHIVKMETQFLNDADRFPNGELASIREELRTCQDKFNRLFDAHKRIQKINQNLEDKLLVIVDKCETEKGAFTKDIATLSHRLADANYTIHRLSQDNSKYRNDVNLAIQLLQCKPSNFVGQKYDSLPSEVQAKVKTYISQKRRSSDMSPVDVKSITVPISTFPPTAMVYNISKQNIEKHSDDESDDNKSPIDIVSSSIMAKVLEDRERERIFAKHCDTCVCHKTILMVDSECQTIVPPPLSSTTISKTTSTPMTTMNYQDNNTDDDDIDNNYVKKNQINGYTPIRQSASQTKIQINEKNIQKLQTIKLKSKLNKQTSELHTPLLKNNTNDDKLLLLKNMNDNVDYDVEPIDIINDRLWKNSWIDNKKLIDNKLLTNDNNNLIKQQKNDETSIDVINERVWIKSSLPSSSTPTPTATRTSRTTRKTTINNNSNNKLTHIEVKNIADGHELTTTTSPSFSSDSIVISSSEPSSSSSDLLHINNKKLNTNNNSLRINQCDKHELLSKNILLDNARNNYDNVVYTSSGSLSESVNFPIKSTTALVHHNNNNTNNNKLTRTLSTSSDETFPTLPHDAGQLQRVAEWVKSSVSNPTTTTTSTTSSSKKIIKNKPLHTLIDIPADSTVDRKKNQASTSCTTTDIDNKFLNKNNVLLKNDNNSSVKDLITFDSTNEDEADLICQDKNLDSFKKNDYEVKMTKEMKDTYLTLAACLDPVSLSLSTSCTNSNLTIENYRKDHKKNQLLQKNYDKNESTT</sequence>
<reference evidence="5 6" key="1">
    <citation type="submission" date="2020-08" db="EMBL/GenBank/DDBJ databases">
        <title>Aphidius gifuensis genome sequencing and assembly.</title>
        <authorList>
            <person name="Du Z."/>
        </authorList>
    </citation>
    <scope>NUCLEOTIDE SEQUENCE [LARGE SCALE GENOMIC DNA]</scope>
    <source>
        <strain evidence="5">YNYX2018</strain>
        <tissue evidence="5">Adults</tissue>
    </source>
</reference>
<gene>
    <name evidence="5" type="ORF">HCN44_008120</name>
</gene>
<feature type="region of interest" description="Disordered" evidence="4">
    <location>
        <begin position="495"/>
        <end position="519"/>
    </location>
</feature>
<name>A0A834XRD7_APHGI</name>
<accession>A0A834XRD7</accession>
<keyword evidence="6" id="KW-1185">Reference proteome</keyword>
<keyword evidence="3" id="KW-0472">Membrane</keyword>
<dbReference type="PANTHER" id="PTHR28664">
    <property type="entry name" value="TIGHT JUNCTION-ASSOCIATED PROTEIN 1"/>
    <property type="match status" value="1"/>
</dbReference>
<keyword evidence="2" id="KW-0597">Phosphoprotein</keyword>
<dbReference type="Proteomes" id="UP000639338">
    <property type="component" value="Unassembled WGS sequence"/>
</dbReference>
<organism evidence="5 6">
    <name type="scientific">Aphidius gifuensis</name>
    <name type="common">Parasitoid wasp</name>
    <dbReference type="NCBI Taxonomy" id="684658"/>
    <lineage>
        <taxon>Eukaryota</taxon>
        <taxon>Metazoa</taxon>
        <taxon>Ecdysozoa</taxon>
        <taxon>Arthropoda</taxon>
        <taxon>Hexapoda</taxon>
        <taxon>Insecta</taxon>
        <taxon>Pterygota</taxon>
        <taxon>Neoptera</taxon>
        <taxon>Endopterygota</taxon>
        <taxon>Hymenoptera</taxon>
        <taxon>Apocrita</taxon>
        <taxon>Ichneumonoidea</taxon>
        <taxon>Braconidae</taxon>
        <taxon>Aphidiinae</taxon>
        <taxon>Aphidius</taxon>
    </lineage>
</organism>
<evidence type="ECO:0000313" key="5">
    <source>
        <dbReference type="EMBL" id="KAF7989446.1"/>
    </source>
</evidence>
<dbReference type="PANTHER" id="PTHR28664:SF4">
    <property type="entry name" value="TIGHT JUNCTION-ASSOCIATED PROTEIN 1"/>
    <property type="match status" value="1"/>
</dbReference>
<comment type="caution">
    <text evidence="5">The sequence shown here is derived from an EMBL/GenBank/DDBJ whole genome shotgun (WGS) entry which is preliminary data.</text>
</comment>
<evidence type="ECO:0000313" key="6">
    <source>
        <dbReference type="Proteomes" id="UP000639338"/>
    </source>
</evidence>
<dbReference type="AlphaFoldDB" id="A0A834XRD7"/>
<protein>
    <submittedName>
        <fullName evidence="5">Uncharacterized protein</fullName>
    </submittedName>
</protein>
<dbReference type="InterPro" id="IPR043441">
    <property type="entry name" value="Tjap1/BEGAIN"/>
</dbReference>